<evidence type="ECO:0000313" key="4">
    <source>
        <dbReference type="Proteomes" id="UP000272400"/>
    </source>
</evidence>
<proteinExistence type="inferred from homology"/>
<dbReference type="GO" id="GO:0016491">
    <property type="term" value="F:oxidoreductase activity"/>
    <property type="evidence" value="ECO:0007669"/>
    <property type="project" value="InterPro"/>
</dbReference>
<evidence type="ECO:0000313" key="3">
    <source>
        <dbReference type="EMBL" id="ROO84913.1"/>
    </source>
</evidence>
<evidence type="ECO:0000256" key="2">
    <source>
        <dbReference type="ARBA" id="ARBA00049106"/>
    </source>
</evidence>
<dbReference type="EMBL" id="RJKE01000001">
    <property type="protein sequence ID" value="ROO84913.1"/>
    <property type="molecule type" value="Genomic_DNA"/>
</dbReference>
<keyword evidence="4" id="KW-1185">Reference proteome</keyword>
<evidence type="ECO:0000256" key="1">
    <source>
        <dbReference type="ARBA" id="ARBA00008710"/>
    </source>
</evidence>
<dbReference type="GO" id="GO:0005886">
    <property type="term" value="C:plasma membrane"/>
    <property type="evidence" value="ECO:0007669"/>
    <property type="project" value="TreeGrafter"/>
</dbReference>
<dbReference type="PANTHER" id="PTHR39428">
    <property type="entry name" value="F420H(2)-DEPENDENT QUINONE REDUCTASE RV1261C"/>
    <property type="match status" value="1"/>
</dbReference>
<dbReference type="PANTHER" id="PTHR39428:SF3">
    <property type="entry name" value="DEAZAFLAVIN-DEPENDENT NITROREDUCTASE"/>
    <property type="match status" value="1"/>
</dbReference>
<organism evidence="3 4">
    <name type="scientific">Actinocorallia herbida</name>
    <dbReference type="NCBI Taxonomy" id="58109"/>
    <lineage>
        <taxon>Bacteria</taxon>
        <taxon>Bacillati</taxon>
        <taxon>Actinomycetota</taxon>
        <taxon>Actinomycetes</taxon>
        <taxon>Streptosporangiales</taxon>
        <taxon>Thermomonosporaceae</taxon>
        <taxon>Actinocorallia</taxon>
    </lineage>
</organism>
<dbReference type="NCBIfam" id="TIGR00026">
    <property type="entry name" value="hi_GC_TIGR00026"/>
    <property type="match status" value="1"/>
</dbReference>
<dbReference type="AlphaFoldDB" id="A0A3N1CUC9"/>
<gene>
    <name evidence="3" type="ORF">EDD29_2445</name>
</gene>
<sequence>MPETAKPKGIDSPRAIKIIKIMSRVNIRLYRLTNGRIGGTWRVGSALRKPVPVCLVTVKGRKTGNPHTIPLLYLPDGDRVIIVASQGGLPKNPIWYLNILTNPDVTIEVRKTTRTMRARVATPEERAALWPRLVAQYADFDTYQARADREIPVVICEPTP</sequence>
<comment type="catalytic activity">
    <reaction evidence="2">
        <text>oxidized coenzyme F420-(gamma-L-Glu)(n) + a quinol + H(+) = reduced coenzyme F420-(gamma-L-Glu)(n) + a quinone</text>
        <dbReference type="Rhea" id="RHEA:39663"/>
        <dbReference type="Rhea" id="RHEA-COMP:12939"/>
        <dbReference type="Rhea" id="RHEA-COMP:14378"/>
        <dbReference type="ChEBI" id="CHEBI:15378"/>
        <dbReference type="ChEBI" id="CHEBI:24646"/>
        <dbReference type="ChEBI" id="CHEBI:132124"/>
        <dbReference type="ChEBI" id="CHEBI:133980"/>
        <dbReference type="ChEBI" id="CHEBI:139511"/>
    </reaction>
</comment>
<reference evidence="3 4" key="1">
    <citation type="submission" date="2018-11" db="EMBL/GenBank/DDBJ databases">
        <title>Sequencing the genomes of 1000 actinobacteria strains.</title>
        <authorList>
            <person name="Klenk H.-P."/>
        </authorList>
    </citation>
    <scope>NUCLEOTIDE SEQUENCE [LARGE SCALE GENOMIC DNA]</scope>
    <source>
        <strain evidence="3 4">DSM 44254</strain>
    </source>
</reference>
<dbReference type="InterPro" id="IPR004378">
    <property type="entry name" value="F420H2_quin_Rdtase"/>
</dbReference>
<accession>A0A3N1CUC9</accession>
<comment type="similarity">
    <text evidence="1">Belongs to the F420H(2)-dependent quinone reductase family.</text>
</comment>
<comment type="caution">
    <text evidence="3">The sequence shown here is derived from an EMBL/GenBank/DDBJ whole genome shotgun (WGS) entry which is preliminary data.</text>
</comment>
<protein>
    <submittedName>
        <fullName evidence="3">Deazaflavin-dependent oxidoreductase (Nitroreductase family)</fullName>
    </submittedName>
</protein>
<dbReference type="Proteomes" id="UP000272400">
    <property type="component" value="Unassembled WGS sequence"/>
</dbReference>
<dbReference type="SUPFAM" id="SSF50475">
    <property type="entry name" value="FMN-binding split barrel"/>
    <property type="match status" value="1"/>
</dbReference>
<dbReference type="OrthoDB" id="8225825at2"/>
<dbReference type="Pfam" id="PF04075">
    <property type="entry name" value="F420H2_quin_red"/>
    <property type="match status" value="1"/>
</dbReference>
<name>A0A3N1CUC9_9ACTN</name>
<dbReference type="InterPro" id="IPR012349">
    <property type="entry name" value="Split_barrel_FMN-bd"/>
</dbReference>
<dbReference type="Gene3D" id="2.30.110.10">
    <property type="entry name" value="Electron Transport, Fmn-binding Protein, Chain A"/>
    <property type="match status" value="1"/>
</dbReference>
<dbReference type="GO" id="GO:0070967">
    <property type="term" value="F:coenzyme F420 binding"/>
    <property type="evidence" value="ECO:0007669"/>
    <property type="project" value="TreeGrafter"/>
</dbReference>